<sequence>MKRIASHAGSWYSNIPEKLNQELSSNLQLAEKYLTKPIPGARALIGPHAGYAYSGPTAAYAYACINPDPIKRVFLLGPSHHTYLEGCALSKFKSYETPLGDLSVDTQVSKELFDTGVFGWMPPSVDVNEHSLELHLPFIAKIFENKLDDITLVPVLVGSLQVEEEKAYGKIFAKYLNDPTSLFIISSDFCHWGKRFGYTYCPPTPESTPIHAAISELDHQAMALIESLNLDDFAAYLAKTKNTICGRHPIGILMGAVAHLNETLSPNIKFVKYAQSNPCKTLADSSVSYASAYLYF</sequence>
<dbReference type="RefSeq" id="XP_018284439.1">
    <property type="nucleotide sequence ID" value="XM_018429848.1"/>
</dbReference>
<dbReference type="PANTHER" id="PTHR11060">
    <property type="entry name" value="PROTEIN MEMO1"/>
    <property type="match status" value="1"/>
</dbReference>
<dbReference type="NCBIfam" id="TIGR04336">
    <property type="entry name" value="AmmeMemoSam_B"/>
    <property type="match status" value="1"/>
</dbReference>
<dbReference type="EMBL" id="KV441003">
    <property type="protein sequence ID" value="OAD66399.1"/>
    <property type="molecule type" value="Genomic_DNA"/>
</dbReference>
<dbReference type="CDD" id="cd07361">
    <property type="entry name" value="MEMO_like"/>
    <property type="match status" value="1"/>
</dbReference>
<protein>
    <recommendedName>
        <fullName evidence="4">MEMO1 family protein</fullName>
    </recommendedName>
</protein>
<dbReference type="InterPro" id="IPR002737">
    <property type="entry name" value="MEMO1_fam"/>
</dbReference>
<dbReference type="AlphaFoldDB" id="A0A167JNY1"/>
<evidence type="ECO:0000313" key="2">
    <source>
        <dbReference type="EMBL" id="OAD66399.1"/>
    </source>
</evidence>
<evidence type="ECO:0008006" key="4">
    <source>
        <dbReference type="Google" id="ProtNLM"/>
    </source>
</evidence>
<dbReference type="FunCoup" id="A0A167JNY1">
    <property type="interactions" value="272"/>
</dbReference>
<evidence type="ECO:0000313" key="3">
    <source>
        <dbReference type="Proteomes" id="UP000077315"/>
    </source>
</evidence>
<gene>
    <name evidence="2" type="ORF">PHYBLDRAFT_137295</name>
</gene>
<comment type="similarity">
    <text evidence="1">Belongs to the MEMO1 family.</text>
</comment>
<keyword evidence="3" id="KW-1185">Reference proteome</keyword>
<name>A0A167JNY1_PHYB8</name>
<dbReference type="STRING" id="763407.A0A167JNY1"/>
<dbReference type="PANTHER" id="PTHR11060:SF0">
    <property type="entry name" value="PROTEIN MEMO1"/>
    <property type="match status" value="1"/>
</dbReference>
<dbReference type="VEuPathDB" id="FungiDB:PHYBLDRAFT_137295"/>
<reference evidence="3" key="1">
    <citation type="submission" date="2015-06" db="EMBL/GenBank/DDBJ databases">
        <title>Expansion of signal transduction pathways in fungi by whole-genome duplication.</title>
        <authorList>
            <consortium name="DOE Joint Genome Institute"/>
            <person name="Corrochano L.M."/>
            <person name="Kuo A."/>
            <person name="Marcet-Houben M."/>
            <person name="Polaino S."/>
            <person name="Salamov A."/>
            <person name="Villalobos J.M."/>
            <person name="Alvarez M.I."/>
            <person name="Avalos J."/>
            <person name="Benito E.P."/>
            <person name="Benoit I."/>
            <person name="Burger G."/>
            <person name="Camino L.P."/>
            <person name="Canovas D."/>
            <person name="Cerda-Olmedo E."/>
            <person name="Cheng J.-F."/>
            <person name="Dominguez A."/>
            <person name="Elias M."/>
            <person name="Eslava A.P."/>
            <person name="Glaser F."/>
            <person name="Grimwood J."/>
            <person name="Gutierrez G."/>
            <person name="Heitman J."/>
            <person name="Henrissat B."/>
            <person name="Iturriaga E.A."/>
            <person name="Lang B.F."/>
            <person name="Lavin J.L."/>
            <person name="Lee S."/>
            <person name="Li W."/>
            <person name="Lindquist E."/>
            <person name="Lopez-Garcia S."/>
            <person name="Luque E.M."/>
            <person name="Marcos A.T."/>
            <person name="Martin J."/>
            <person name="McCluskey K."/>
            <person name="Medina H.R."/>
            <person name="Miralles-Duran A."/>
            <person name="Miyazaki A."/>
            <person name="Munoz-Torres E."/>
            <person name="Oguiza J.A."/>
            <person name="Ohm R."/>
            <person name="Olmedo M."/>
            <person name="Orejas M."/>
            <person name="Ortiz-Castellanos L."/>
            <person name="Pisabarro A.G."/>
            <person name="Rodriguez-Romero J."/>
            <person name="Ruiz-Herrera J."/>
            <person name="Ruiz-Vazquez R."/>
            <person name="Sanz C."/>
            <person name="Schackwitz W."/>
            <person name="Schmutz J."/>
            <person name="Shahriari M."/>
            <person name="Shelest E."/>
            <person name="Silva-Franco F."/>
            <person name="Soanes D."/>
            <person name="Syed K."/>
            <person name="Tagua V.G."/>
            <person name="Talbot N.J."/>
            <person name="Thon M."/>
            <person name="De vries R.P."/>
            <person name="Wiebenga A."/>
            <person name="Yadav J.S."/>
            <person name="Braun E.L."/>
            <person name="Baker S."/>
            <person name="Garre V."/>
            <person name="Horwitz B."/>
            <person name="Torres-Martinez S."/>
            <person name="Idnurm A."/>
            <person name="Herrera-Estrella A."/>
            <person name="Gabaldon T."/>
            <person name="Grigoriev I.V."/>
        </authorList>
    </citation>
    <scope>NUCLEOTIDE SEQUENCE [LARGE SCALE GENOMIC DNA]</scope>
    <source>
        <strain evidence="3">NRRL 1555(-)</strain>
    </source>
</reference>
<organism evidence="2 3">
    <name type="scientific">Phycomyces blakesleeanus (strain ATCC 8743b / DSM 1359 / FGSC 10004 / NBRC 33097 / NRRL 1555)</name>
    <dbReference type="NCBI Taxonomy" id="763407"/>
    <lineage>
        <taxon>Eukaryota</taxon>
        <taxon>Fungi</taxon>
        <taxon>Fungi incertae sedis</taxon>
        <taxon>Mucoromycota</taxon>
        <taxon>Mucoromycotina</taxon>
        <taxon>Mucoromycetes</taxon>
        <taxon>Mucorales</taxon>
        <taxon>Phycomycetaceae</taxon>
        <taxon>Phycomyces</taxon>
    </lineage>
</organism>
<dbReference type="InParanoid" id="A0A167JNY1"/>
<dbReference type="OrthoDB" id="417112at2759"/>
<accession>A0A167JNY1</accession>
<dbReference type="Gene3D" id="3.40.830.10">
    <property type="entry name" value="LigB-like"/>
    <property type="match status" value="1"/>
</dbReference>
<dbReference type="GeneID" id="28990754"/>
<dbReference type="Proteomes" id="UP000077315">
    <property type="component" value="Unassembled WGS sequence"/>
</dbReference>
<dbReference type="HAMAP" id="MF_00055">
    <property type="entry name" value="MEMO1"/>
    <property type="match status" value="1"/>
</dbReference>
<dbReference type="Pfam" id="PF01875">
    <property type="entry name" value="Memo"/>
    <property type="match status" value="1"/>
</dbReference>
<evidence type="ECO:0000256" key="1">
    <source>
        <dbReference type="ARBA" id="ARBA00006315"/>
    </source>
</evidence>
<proteinExistence type="inferred from homology"/>